<dbReference type="PANTHER" id="PTHR45880:SF2">
    <property type="entry name" value="GLYCINE-RICH RNA-BINDING PROTEIN 4, MITOCHONDRIAL ISOFORM X1"/>
    <property type="match status" value="1"/>
</dbReference>
<dbReference type="Gene3D" id="3.30.70.330">
    <property type="match status" value="1"/>
</dbReference>
<dbReference type="PROSITE" id="PS50102">
    <property type="entry name" value="RRM"/>
    <property type="match status" value="1"/>
</dbReference>
<dbReference type="InterPro" id="IPR000504">
    <property type="entry name" value="RRM_dom"/>
</dbReference>
<proteinExistence type="predicted"/>
<evidence type="ECO:0000313" key="5">
    <source>
        <dbReference type="EMBL" id="CAI0430188.1"/>
    </source>
</evidence>
<sequence>DVPSDLFPISFSSSTRNPISFHRNPVSPSETPNFPSPPVSNFTPQNQKSQSSQLLRRLRQLTRRTLSVAADHRIYQRTVSIDHRVKIIVDNRTMESLGFAYVWFASKASADLAVEGMNGKFFDGRFVLVTIARPGSCKIDRNKTAAHFRF</sequence>
<feature type="domain" description="RRM" evidence="4">
    <location>
        <begin position="84"/>
        <end position="134"/>
    </location>
</feature>
<dbReference type="GO" id="GO:0003723">
    <property type="term" value="F:RNA binding"/>
    <property type="evidence" value="ECO:0007669"/>
    <property type="project" value="UniProtKB-UniRule"/>
</dbReference>
<feature type="non-terminal residue" evidence="5">
    <location>
        <position position="1"/>
    </location>
</feature>
<evidence type="ECO:0000259" key="4">
    <source>
        <dbReference type="PROSITE" id="PS50102"/>
    </source>
</evidence>
<dbReference type="InterPro" id="IPR035979">
    <property type="entry name" value="RBD_domain_sf"/>
</dbReference>
<dbReference type="GO" id="GO:0071013">
    <property type="term" value="C:catalytic step 2 spliceosome"/>
    <property type="evidence" value="ECO:0007669"/>
    <property type="project" value="TreeGrafter"/>
</dbReference>
<keyword evidence="6" id="KW-1185">Reference proteome</keyword>
<dbReference type="InterPro" id="IPR051847">
    <property type="entry name" value="RNA_proc/Spliceosome_comp"/>
</dbReference>
<evidence type="ECO:0000313" key="6">
    <source>
        <dbReference type="Proteomes" id="UP001154282"/>
    </source>
</evidence>
<evidence type="ECO:0000256" key="3">
    <source>
        <dbReference type="SAM" id="MobiDB-lite"/>
    </source>
</evidence>
<accession>A0AAV0L8A7</accession>
<dbReference type="GO" id="GO:0000398">
    <property type="term" value="P:mRNA splicing, via spliceosome"/>
    <property type="evidence" value="ECO:0007669"/>
    <property type="project" value="TreeGrafter"/>
</dbReference>
<protein>
    <recommendedName>
        <fullName evidence="4">RRM domain-containing protein</fullName>
    </recommendedName>
</protein>
<evidence type="ECO:0000256" key="2">
    <source>
        <dbReference type="PROSITE-ProRule" id="PRU00176"/>
    </source>
</evidence>
<organism evidence="5 6">
    <name type="scientific">Linum tenue</name>
    <dbReference type="NCBI Taxonomy" id="586396"/>
    <lineage>
        <taxon>Eukaryota</taxon>
        <taxon>Viridiplantae</taxon>
        <taxon>Streptophyta</taxon>
        <taxon>Embryophyta</taxon>
        <taxon>Tracheophyta</taxon>
        <taxon>Spermatophyta</taxon>
        <taxon>Magnoliopsida</taxon>
        <taxon>eudicotyledons</taxon>
        <taxon>Gunneridae</taxon>
        <taxon>Pentapetalae</taxon>
        <taxon>rosids</taxon>
        <taxon>fabids</taxon>
        <taxon>Malpighiales</taxon>
        <taxon>Linaceae</taxon>
        <taxon>Linum</taxon>
    </lineage>
</organism>
<feature type="region of interest" description="Disordered" evidence="3">
    <location>
        <begin position="18"/>
        <end position="52"/>
    </location>
</feature>
<reference evidence="5" key="1">
    <citation type="submission" date="2022-08" db="EMBL/GenBank/DDBJ databases">
        <authorList>
            <person name="Gutierrez-Valencia J."/>
        </authorList>
    </citation>
    <scope>NUCLEOTIDE SEQUENCE</scope>
</reference>
<dbReference type="GO" id="GO:0071011">
    <property type="term" value="C:precatalytic spliceosome"/>
    <property type="evidence" value="ECO:0007669"/>
    <property type="project" value="TreeGrafter"/>
</dbReference>
<dbReference type="PANTHER" id="PTHR45880">
    <property type="entry name" value="RNA-BINDING MOTIF PROTEIN, X-LINKED 2"/>
    <property type="match status" value="1"/>
</dbReference>
<dbReference type="Pfam" id="PF00076">
    <property type="entry name" value="RRM_1"/>
    <property type="match status" value="1"/>
</dbReference>
<dbReference type="SUPFAM" id="SSF54928">
    <property type="entry name" value="RNA-binding domain, RBD"/>
    <property type="match status" value="1"/>
</dbReference>
<feature type="compositionally biased region" description="Polar residues" evidence="3">
    <location>
        <begin position="26"/>
        <end position="48"/>
    </location>
</feature>
<keyword evidence="1 2" id="KW-0694">RNA-binding</keyword>
<gene>
    <name evidence="5" type="ORF">LITE_LOCUS22487</name>
</gene>
<dbReference type="AlphaFoldDB" id="A0AAV0L8A7"/>
<dbReference type="Proteomes" id="UP001154282">
    <property type="component" value="Unassembled WGS sequence"/>
</dbReference>
<name>A0AAV0L8A7_9ROSI</name>
<comment type="caution">
    <text evidence="5">The sequence shown here is derived from an EMBL/GenBank/DDBJ whole genome shotgun (WGS) entry which is preliminary data.</text>
</comment>
<evidence type="ECO:0000256" key="1">
    <source>
        <dbReference type="ARBA" id="ARBA00022884"/>
    </source>
</evidence>
<dbReference type="GO" id="GO:0005686">
    <property type="term" value="C:U2 snRNP"/>
    <property type="evidence" value="ECO:0007669"/>
    <property type="project" value="TreeGrafter"/>
</dbReference>
<dbReference type="InterPro" id="IPR012677">
    <property type="entry name" value="Nucleotide-bd_a/b_plait_sf"/>
</dbReference>
<dbReference type="EMBL" id="CAMGYJ010000006">
    <property type="protein sequence ID" value="CAI0430188.1"/>
    <property type="molecule type" value="Genomic_DNA"/>
</dbReference>